<dbReference type="Pfam" id="PF00026">
    <property type="entry name" value="Asp"/>
    <property type="match status" value="1"/>
</dbReference>
<dbReference type="PROSITE" id="PS51767">
    <property type="entry name" value="PEPTIDASE_A1"/>
    <property type="match status" value="1"/>
</dbReference>
<dbReference type="Proteomes" id="UP000054047">
    <property type="component" value="Unassembled WGS sequence"/>
</dbReference>
<dbReference type="Gene3D" id="2.40.70.10">
    <property type="entry name" value="Acid Proteases"/>
    <property type="match status" value="1"/>
</dbReference>
<dbReference type="InterPro" id="IPR021109">
    <property type="entry name" value="Peptidase_aspartic_dom_sf"/>
</dbReference>
<dbReference type="OrthoDB" id="5794195at2759"/>
<evidence type="ECO:0000259" key="2">
    <source>
        <dbReference type="PROSITE" id="PS51767"/>
    </source>
</evidence>
<dbReference type="PANTHER" id="PTHR47966">
    <property type="entry name" value="BETA-SITE APP-CLEAVING ENZYME, ISOFORM A-RELATED"/>
    <property type="match status" value="1"/>
</dbReference>
<dbReference type="SUPFAM" id="SSF50630">
    <property type="entry name" value="Acid proteases"/>
    <property type="match status" value="1"/>
</dbReference>
<evidence type="ECO:0000256" key="1">
    <source>
        <dbReference type="ARBA" id="ARBA00007447"/>
    </source>
</evidence>
<reference evidence="3 4" key="1">
    <citation type="submission" date="2013-12" db="EMBL/GenBank/DDBJ databases">
        <title>Draft genome of the parsitic nematode Ancylostoma duodenale.</title>
        <authorList>
            <person name="Mitreva M."/>
        </authorList>
    </citation>
    <scope>NUCLEOTIDE SEQUENCE [LARGE SCALE GENOMIC DNA]</scope>
    <source>
        <strain evidence="3 4">Zhejiang</strain>
    </source>
</reference>
<name>A0A0C2CAT1_9BILA</name>
<dbReference type="PANTHER" id="PTHR47966:SF45">
    <property type="entry name" value="PEPTIDASE A1 DOMAIN-CONTAINING PROTEIN"/>
    <property type="match status" value="1"/>
</dbReference>
<dbReference type="InterPro" id="IPR001461">
    <property type="entry name" value="Aspartic_peptidase_A1"/>
</dbReference>
<comment type="similarity">
    <text evidence="1">Belongs to the peptidase A1 family.</text>
</comment>
<dbReference type="EMBL" id="KN768282">
    <property type="protein sequence ID" value="KIH46937.1"/>
    <property type="molecule type" value="Genomic_DNA"/>
</dbReference>
<accession>A0A0C2CAT1</accession>
<evidence type="ECO:0000313" key="3">
    <source>
        <dbReference type="EMBL" id="KIH46937.1"/>
    </source>
</evidence>
<gene>
    <name evidence="3" type="ORF">ANCDUO_23007</name>
</gene>
<dbReference type="AlphaFoldDB" id="A0A0C2CAT1"/>
<proteinExistence type="inferred from homology"/>
<keyword evidence="4" id="KW-1185">Reference proteome</keyword>
<dbReference type="InterPro" id="IPR033121">
    <property type="entry name" value="PEPTIDASE_A1"/>
</dbReference>
<feature type="domain" description="Peptidase A1" evidence="2">
    <location>
        <begin position="1"/>
        <end position="100"/>
    </location>
</feature>
<dbReference type="GO" id="GO:0006508">
    <property type="term" value="P:proteolysis"/>
    <property type="evidence" value="ECO:0007669"/>
    <property type="project" value="InterPro"/>
</dbReference>
<dbReference type="GO" id="GO:0004190">
    <property type="term" value="F:aspartic-type endopeptidase activity"/>
    <property type="evidence" value="ECO:0007669"/>
    <property type="project" value="InterPro"/>
</dbReference>
<protein>
    <recommendedName>
        <fullName evidence="2">Peptidase A1 domain-containing protein</fullName>
    </recommendedName>
</protein>
<dbReference type="GO" id="GO:0005764">
    <property type="term" value="C:lysosome"/>
    <property type="evidence" value="ECO:0007669"/>
    <property type="project" value="TreeGrafter"/>
</dbReference>
<evidence type="ECO:0000313" key="4">
    <source>
        <dbReference type="Proteomes" id="UP000054047"/>
    </source>
</evidence>
<organism evidence="3 4">
    <name type="scientific">Ancylostoma duodenale</name>
    <dbReference type="NCBI Taxonomy" id="51022"/>
    <lineage>
        <taxon>Eukaryota</taxon>
        <taxon>Metazoa</taxon>
        <taxon>Ecdysozoa</taxon>
        <taxon>Nematoda</taxon>
        <taxon>Chromadorea</taxon>
        <taxon>Rhabditida</taxon>
        <taxon>Rhabditina</taxon>
        <taxon>Rhabditomorpha</taxon>
        <taxon>Strongyloidea</taxon>
        <taxon>Ancylostomatidae</taxon>
        <taxon>Ancylostomatinae</taxon>
        <taxon>Ancylostoma</taxon>
    </lineage>
</organism>
<sequence length="123" mass="13957">MGAIGIVKVPSVRDNYMPEHDLYYIGCNANPSITLTVGKHKYTIESKNLIISVDENTCILAINGFGAFWGANWILGAPFIRQFCNIYDLFLRENPKIGIQQGYFFSFNLRTEKSKQIETSKLD</sequence>